<protein>
    <submittedName>
        <fullName evidence="6">NAD(P)-dependent oxidoreductase</fullName>
        <ecNumber evidence="6">1.1.-.-</ecNumber>
    </submittedName>
</protein>
<dbReference type="EC" id="1.1.-.-" evidence="6"/>
<evidence type="ECO:0000313" key="7">
    <source>
        <dbReference type="Proteomes" id="UP001180737"/>
    </source>
</evidence>
<gene>
    <name evidence="6" type="ORF">RM704_35660</name>
</gene>
<sequence>MSEKLGFIGVGAMGSAIASRLVADHDLYVSDLNRQAADELVSQGATFMPADETAKHCRYVFLSLPGPANVFELLLGDQGIARHFARGTLVIDTTTGAPTTDREIIPALAELGVDFVDAPIAGGVKRARAGTATLMVGGSEQAFARARDLLLAVTPHVFHVGPSGTGHAMKLVNNLLNSCNRFAALEAVRLGQACGIDQDTVVEVINKSSSRNYTTENTFPQLLSGGSYRAQGFTLQLMLKDLHLANEMAEGLGHATPIGHLVEEFTMEAIDRFGPDADQSQFMAEWYAD</sequence>
<reference evidence="6" key="1">
    <citation type="submission" date="2024-05" db="EMBL/GenBank/DDBJ databases">
        <title>30 novel species of actinomycetes from the DSMZ collection.</title>
        <authorList>
            <person name="Nouioui I."/>
        </authorList>
    </citation>
    <scope>NUCLEOTIDE SEQUENCE</scope>
    <source>
        <strain evidence="6">DSM 3412</strain>
    </source>
</reference>
<feature type="domain" description="6-phosphogluconate dehydrogenase NADP-binding" evidence="4">
    <location>
        <begin position="4"/>
        <end position="161"/>
    </location>
</feature>
<evidence type="ECO:0000313" key="6">
    <source>
        <dbReference type="EMBL" id="MDT0572743.1"/>
    </source>
</evidence>
<evidence type="ECO:0000256" key="3">
    <source>
        <dbReference type="ARBA" id="ARBA00023027"/>
    </source>
</evidence>
<comment type="similarity">
    <text evidence="1">Belongs to the HIBADH-related family.</text>
</comment>
<dbReference type="Pfam" id="PF03446">
    <property type="entry name" value="NAD_binding_2"/>
    <property type="match status" value="1"/>
</dbReference>
<dbReference type="InterPro" id="IPR008927">
    <property type="entry name" value="6-PGluconate_DH-like_C_sf"/>
</dbReference>
<evidence type="ECO:0000256" key="2">
    <source>
        <dbReference type="ARBA" id="ARBA00023002"/>
    </source>
</evidence>
<comment type="caution">
    <text evidence="6">The sequence shown here is derived from an EMBL/GenBank/DDBJ whole genome shotgun (WGS) entry which is preliminary data.</text>
</comment>
<dbReference type="EMBL" id="JAVRFJ010000042">
    <property type="protein sequence ID" value="MDT0572743.1"/>
    <property type="molecule type" value="Genomic_DNA"/>
</dbReference>
<dbReference type="RefSeq" id="WP_033525671.1">
    <property type="nucleotide sequence ID" value="NZ_JAVRFJ010000042.1"/>
</dbReference>
<dbReference type="Gene3D" id="3.40.50.720">
    <property type="entry name" value="NAD(P)-binding Rossmann-like Domain"/>
    <property type="match status" value="1"/>
</dbReference>
<accession>A0ABU2Z850</accession>
<keyword evidence="7" id="KW-1185">Reference proteome</keyword>
<proteinExistence type="inferred from homology"/>
<feature type="domain" description="3-hydroxyisobutyrate dehydrogenase-like NAD-binding" evidence="5">
    <location>
        <begin position="164"/>
        <end position="283"/>
    </location>
</feature>
<dbReference type="InterPro" id="IPR036291">
    <property type="entry name" value="NAD(P)-bd_dom_sf"/>
</dbReference>
<dbReference type="PANTHER" id="PTHR22981:SF7">
    <property type="entry name" value="3-HYDROXYISOBUTYRATE DEHYDROGENASE, MITOCHONDRIAL"/>
    <property type="match status" value="1"/>
</dbReference>
<dbReference type="InterPro" id="IPR015815">
    <property type="entry name" value="HIBADH-related"/>
</dbReference>
<dbReference type="Gene3D" id="1.10.1040.10">
    <property type="entry name" value="N-(1-d-carboxylethyl)-l-norvaline Dehydrogenase, domain 2"/>
    <property type="match status" value="1"/>
</dbReference>
<dbReference type="PANTHER" id="PTHR22981">
    <property type="entry name" value="3-HYDROXYISOBUTYRATE DEHYDROGENASE-RELATED"/>
    <property type="match status" value="1"/>
</dbReference>
<dbReference type="SUPFAM" id="SSF48179">
    <property type="entry name" value="6-phosphogluconate dehydrogenase C-terminal domain-like"/>
    <property type="match status" value="1"/>
</dbReference>
<evidence type="ECO:0000259" key="5">
    <source>
        <dbReference type="Pfam" id="PF14833"/>
    </source>
</evidence>
<dbReference type="Pfam" id="PF14833">
    <property type="entry name" value="NAD_binding_11"/>
    <property type="match status" value="1"/>
</dbReference>
<organism evidence="6 7">
    <name type="scientific">Streptomyces gottesmaniae</name>
    <dbReference type="NCBI Taxonomy" id="3075518"/>
    <lineage>
        <taxon>Bacteria</taxon>
        <taxon>Bacillati</taxon>
        <taxon>Actinomycetota</taxon>
        <taxon>Actinomycetes</taxon>
        <taxon>Kitasatosporales</taxon>
        <taxon>Streptomycetaceae</taxon>
        <taxon>Streptomyces</taxon>
    </lineage>
</organism>
<keyword evidence="3" id="KW-0520">NAD</keyword>
<evidence type="ECO:0000256" key="1">
    <source>
        <dbReference type="ARBA" id="ARBA00009080"/>
    </source>
</evidence>
<dbReference type="GO" id="GO:0016491">
    <property type="term" value="F:oxidoreductase activity"/>
    <property type="evidence" value="ECO:0007669"/>
    <property type="project" value="UniProtKB-KW"/>
</dbReference>
<dbReference type="Proteomes" id="UP001180737">
    <property type="component" value="Unassembled WGS sequence"/>
</dbReference>
<name>A0ABU2Z850_9ACTN</name>
<keyword evidence="2 6" id="KW-0560">Oxidoreductase</keyword>
<evidence type="ECO:0000259" key="4">
    <source>
        <dbReference type="Pfam" id="PF03446"/>
    </source>
</evidence>
<dbReference type="InterPro" id="IPR006115">
    <property type="entry name" value="6PGDH_NADP-bd"/>
</dbReference>
<dbReference type="PIRSF" id="PIRSF000103">
    <property type="entry name" value="HIBADH"/>
    <property type="match status" value="1"/>
</dbReference>
<dbReference type="InterPro" id="IPR013328">
    <property type="entry name" value="6PGD_dom2"/>
</dbReference>
<dbReference type="InterPro" id="IPR029154">
    <property type="entry name" value="HIBADH-like_NADP-bd"/>
</dbReference>
<dbReference type="SUPFAM" id="SSF51735">
    <property type="entry name" value="NAD(P)-binding Rossmann-fold domains"/>
    <property type="match status" value="1"/>
</dbReference>